<name>A0A4R6PYC6_9FIRM</name>
<dbReference type="AlphaFoldDB" id="A0A4R6PYC6"/>
<accession>A0A4R6PYC6</accession>
<sequence>MNKIELGNKFKSVNQLVWSCGYTKTNNLNQIERYIDDIKRYYEWELTGKINRNTGKPTKEIIIIKAYNEPLPAIKDNNRTSVYRDCLIPLISEWDSTCMTQAELLKAVGIIKDVSVVTSYHLSGGCLDYKYKLVNEVMTKVKSTLTYMTNQPDYDIEWYEGYSVSRHKYDKKETWGYVDDVAEIKQIDKTINDLRNELVGNWIIDNQQETTYYYLSRNKKWYEDIYKPQLEKALRKIGIYNYNKTIVFFNYNETKESGNDRCENQHKFKNLIKKRMSDYLLQNKKPRKNQSNYNPFKGMTKQQLEKIAKYHNGIFDDNITLNKNIGA</sequence>
<organism evidence="1 2">
    <name type="scientific">Aminicella lysinilytica</name>
    <dbReference type="NCBI Taxonomy" id="433323"/>
    <lineage>
        <taxon>Bacteria</taxon>
        <taxon>Bacillati</taxon>
        <taxon>Bacillota</taxon>
        <taxon>Clostridia</taxon>
        <taxon>Peptostreptococcales</taxon>
        <taxon>Anaerovoracaceae</taxon>
        <taxon>Aminicella</taxon>
    </lineage>
</organism>
<dbReference type="RefSeq" id="WP_133528828.1">
    <property type="nucleotide sequence ID" value="NZ_SNXO01000027.1"/>
</dbReference>
<dbReference type="EMBL" id="SNXO01000027">
    <property type="protein sequence ID" value="TDP52289.1"/>
    <property type="molecule type" value="Genomic_DNA"/>
</dbReference>
<reference evidence="1 2" key="1">
    <citation type="submission" date="2019-03" db="EMBL/GenBank/DDBJ databases">
        <title>Genomic Encyclopedia of Type Strains, Phase IV (KMG-IV): sequencing the most valuable type-strain genomes for metagenomic binning, comparative biology and taxonomic classification.</title>
        <authorList>
            <person name="Goeker M."/>
        </authorList>
    </citation>
    <scope>NUCLEOTIDE SEQUENCE [LARGE SCALE GENOMIC DNA]</scope>
    <source>
        <strain evidence="1 2">DSM 28287</strain>
    </source>
</reference>
<keyword evidence="2" id="KW-1185">Reference proteome</keyword>
<evidence type="ECO:0000313" key="2">
    <source>
        <dbReference type="Proteomes" id="UP000295500"/>
    </source>
</evidence>
<proteinExistence type="predicted"/>
<evidence type="ECO:0000313" key="1">
    <source>
        <dbReference type="EMBL" id="TDP52289.1"/>
    </source>
</evidence>
<dbReference type="Proteomes" id="UP000295500">
    <property type="component" value="Unassembled WGS sequence"/>
</dbReference>
<protein>
    <submittedName>
        <fullName evidence="1">Uncharacterized protein</fullName>
    </submittedName>
</protein>
<comment type="caution">
    <text evidence="1">The sequence shown here is derived from an EMBL/GenBank/DDBJ whole genome shotgun (WGS) entry which is preliminary data.</text>
</comment>
<gene>
    <name evidence="1" type="ORF">EV211_1275</name>
</gene>